<dbReference type="GeneID" id="44970058"/>
<protein>
    <submittedName>
        <fullName evidence="1">Uncharacterized protein</fullName>
    </submittedName>
</protein>
<dbReference type="PATRIC" id="fig|1045858.4.peg.1533"/>
<dbReference type="Proteomes" id="UP000008522">
    <property type="component" value="Chromosome"/>
</dbReference>
<proteinExistence type="predicted"/>
<dbReference type="AlphaFoldDB" id="G0EQQ2"/>
<sequence length="98" mass="11382">MSNKLDDDNNISSLSSKEYYKNEYNNLRILLFEYDKAILSVQNHKSYTLNTGQTTQTVTRHNLSELIEAKKDILNQMRELEMHLGIGKPSVIHVNPSW</sequence>
<name>G0EQQ2_BRAIP</name>
<organism evidence="1 2">
    <name type="scientific">Brachyspira intermedia (strain ATCC 51140 / PWS/A)</name>
    <name type="common">Serpulina intermedia</name>
    <dbReference type="NCBI Taxonomy" id="1045858"/>
    <lineage>
        <taxon>Bacteria</taxon>
        <taxon>Pseudomonadati</taxon>
        <taxon>Spirochaetota</taxon>
        <taxon>Spirochaetia</taxon>
        <taxon>Brachyspirales</taxon>
        <taxon>Brachyspiraceae</taxon>
        <taxon>Brachyspira</taxon>
    </lineage>
</organism>
<accession>G0EQQ2</accession>
<reference evidence="1 2" key="1">
    <citation type="journal article" date="2011" name="BMC Genomics">
        <title>Complete genome sequence of Brachyspira intermedia reveals unique genomic features in Brachyspira species and phage-mediated horizontal gene transfer.</title>
        <authorList>
            <person name="Hafstrom T."/>
            <person name="Jansson D.S."/>
            <person name="Segerman B."/>
        </authorList>
    </citation>
    <scope>NUCLEOTIDE SEQUENCE [LARGE SCALE GENOMIC DNA]</scope>
    <source>
        <strain evidence="2">ATCC 51140 / PWS/A</strain>
    </source>
</reference>
<dbReference type="RefSeq" id="WP_014487979.1">
    <property type="nucleotide sequence ID" value="NC_017243.1"/>
</dbReference>
<dbReference type="EMBL" id="CP002874">
    <property type="protein sequence ID" value="AEM22153.1"/>
    <property type="molecule type" value="Genomic_DNA"/>
</dbReference>
<dbReference type="HOGENOM" id="CLU_2328255_0_0_12"/>
<dbReference type="KEGG" id="bip:Bint_1534"/>
<gene>
    <name evidence="1" type="ordered locus">Bint_1534</name>
</gene>
<evidence type="ECO:0000313" key="1">
    <source>
        <dbReference type="EMBL" id="AEM22153.1"/>
    </source>
</evidence>
<dbReference type="OrthoDB" id="9855128at2"/>
<evidence type="ECO:0000313" key="2">
    <source>
        <dbReference type="Proteomes" id="UP000008522"/>
    </source>
</evidence>
<keyword evidence="2" id="KW-1185">Reference proteome</keyword>